<dbReference type="InterPro" id="IPR011249">
    <property type="entry name" value="Metalloenz_LuxS/M16"/>
</dbReference>
<protein>
    <submittedName>
        <fullName evidence="6">Protease 3</fullName>
        <ecNumber evidence="6">3.4.24.55</ecNumber>
    </submittedName>
</protein>
<dbReference type="InterPro" id="IPR007863">
    <property type="entry name" value="Peptidase_M16_C"/>
</dbReference>
<dbReference type="OrthoDB" id="9811314at2"/>
<dbReference type="Gene3D" id="3.30.830.10">
    <property type="entry name" value="Metalloenzyme, LuxS/M16 peptidase-like"/>
    <property type="match status" value="2"/>
</dbReference>
<comment type="similarity">
    <text evidence="2 3">Belongs to the peptidase M16 family.</text>
</comment>
<evidence type="ECO:0000256" key="2">
    <source>
        <dbReference type="ARBA" id="ARBA00007261"/>
    </source>
</evidence>
<name>A0A518EZC4_9BACT</name>
<comment type="cofactor">
    <cofactor evidence="1">
        <name>Zn(2+)</name>
        <dbReference type="ChEBI" id="CHEBI:29105"/>
    </cofactor>
</comment>
<evidence type="ECO:0000259" key="4">
    <source>
        <dbReference type="Pfam" id="PF00675"/>
    </source>
</evidence>
<dbReference type="EMBL" id="CP036434">
    <property type="protein sequence ID" value="QDV09431.1"/>
    <property type="molecule type" value="Genomic_DNA"/>
</dbReference>
<dbReference type="InterPro" id="IPR001431">
    <property type="entry name" value="Pept_M16_Zn_BS"/>
</dbReference>
<feature type="domain" description="Peptidase M16 C-terminal" evidence="5">
    <location>
        <begin position="177"/>
        <end position="357"/>
    </location>
</feature>
<dbReference type="AlphaFoldDB" id="A0A518EZC4"/>
<proteinExistence type="inferred from homology"/>
<dbReference type="PANTHER" id="PTHR11851:SF49">
    <property type="entry name" value="MITOCHONDRIAL-PROCESSING PEPTIDASE SUBUNIT ALPHA"/>
    <property type="match status" value="1"/>
</dbReference>
<sequence>MPKTPPKYCGATVHESRLSNGMKVLVAERHSDPVVAVMVWYGVGGRHERPEEAGVSHFLEHMMFKGTDTLGKGAIDLETTVLGGSNNAFTTPDHTAYWFEFASDRWERALDLEADRMQSLALDPEEFASEKQVVLEELSMGLDDPWRALSEKVSTALFGRHPYAHPVIGYRDTLIPMTPADMRAHYERFYRPGNATLVIAGDVDPKRAIEAAEERFGKIADPEPSVADERRPPPAPDFSGLMRIETTWDDQASRLIMAWPGGVFGSDDDFVLDVVVTVLTSGKLARLYRRAVVNEGLATSVSANNDARQSAGGFWIYAEAVQGVAPATLEAVIDEEVARLRTELVNDDELTRAKKLLHASEAFESETITDVAETLGEYATDLEWKDALRVSERRNAVTAEMVRETCARLLSPGRRIIGWSLPEAAAIEPQPA</sequence>
<keyword evidence="6" id="KW-0378">Hydrolase</keyword>
<dbReference type="GO" id="GO:0046872">
    <property type="term" value="F:metal ion binding"/>
    <property type="evidence" value="ECO:0007669"/>
    <property type="project" value="InterPro"/>
</dbReference>
<dbReference type="Pfam" id="PF05193">
    <property type="entry name" value="Peptidase_M16_C"/>
    <property type="match status" value="1"/>
</dbReference>
<evidence type="ECO:0000256" key="3">
    <source>
        <dbReference type="RuleBase" id="RU004447"/>
    </source>
</evidence>
<dbReference type="GO" id="GO:0006508">
    <property type="term" value="P:proteolysis"/>
    <property type="evidence" value="ECO:0007669"/>
    <property type="project" value="UniProtKB-KW"/>
</dbReference>
<dbReference type="PROSITE" id="PS00143">
    <property type="entry name" value="INSULINASE"/>
    <property type="match status" value="1"/>
</dbReference>
<evidence type="ECO:0000313" key="6">
    <source>
        <dbReference type="EMBL" id="QDV09431.1"/>
    </source>
</evidence>
<dbReference type="Pfam" id="PF00675">
    <property type="entry name" value="Peptidase_M16"/>
    <property type="match status" value="1"/>
</dbReference>
<dbReference type="InterPro" id="IPR011765">
    <property type="entry name" value="Pept_M16_N"/>
</dbReference>
<feature type="domain" description="Peptidase M16 N-terminal" evidence="4">
    <location>
        <begin position="24"/>
        <end position="168"/>
    </location>
</feature>
<dbReference type="InterPro" id="IPR050361">
    <property type="entry name" value="MPP/UQCRC_Complex"/>
</dbReference>
<dbReference type="EC" id="3.4.24.55" evidence="6"/>
<dbReference type="SUPFAM" id="SSF63411">
    <property type="entry name" value="LuxS/MPP-like metallohydrolase"/>
    <property type="match status" value="2"/>
</dbReference>
<evidence type="ECO:0000313" key="7">
    <source>
        <dbReference type="Proteomes" id="UP000320390"/>
    </source>
</evidence>
<keyword evidence="7" id="KW-1185">Reference proteome</keyword>
<dbReference type="GO" id="GO:0004222">
    <property type="term" value="F:metalloendopeptidase activity"/>
    <property type="evidence" value="ECO:0007669"/>
    <property type="project" value="UniProtKB-EC"/>
</dbReference>
<keyword evidence="6" id="KW-0645">Protease</keyword>
<dbReference type="PANTHER" id="PTHR11851">
    <property type="entry name" value="METALLOPROTEASE"/>
    <property type="match status" value="1"/>
</dbReference>
<evidence type="ECO:0000259" key="5">
    <source>
        <dbReference type="Pfam" id="PF05193"/>
    </source>
</evidence>
<accession>A0A518EZC4</accession>
<dbReference type="RefSeq" id="WP_145203772.1">
    <property type="nucleotide sequence ID" value="NZ_CP036434.1"/>
</dbReference>
<organism evidence="6 7">
    <name type="scientific">Saltatorellus ferox</name>
    <dbReference type="NCBI Taxonomy" id="2528018"/>
    <lineage>
        <taxon>Bacteria</taxon>
        <taxon>Pseudomonadati</taxon>
        <taxon>Planctomycetota</taxon>
        <taxon>Planctomycetia</taxon>
        <taxon>Planctomycetia incertae sedis</taxon>
        <taxon>Saltatorellus</taxon>
    </lineage>
</organism>
<dbReference type="Proteomes" id="UP000320390">
    <property type="component" value="Chromosome"/>
</dbReference>
<evidence type="ECO:0000256" key="1">
    <source>
        <dbReference type="ARBA" id="ARBA00001947"/>
    </source>
</evidence>
<reference evidence="6 7" key="1">
    <citation type="submission" date="2019-02" db="EMBL/GenBank/DDBJ databases">
        <title>Deep-cultivation of Planctomycetes and their phenomic and genomic characterization uncovers novel biology.</title>
        <authorList>
            <person name="Wiegand S."/>
            <person name="Jogler M."/>
            <person name="Boedeker C."/>
            <person name="Pinto D."/>
            <person name="Vollmers J."/>
            <person name="Rivas-Marin E."/>
            <person name="Kohn T."/>
            <person name="Peeters S.H."/>
            <person name="Heuer A."/>
            <person name="Rast P."/>
            <person name="Oberbeckmann S."/>
            <person name="Bunk B."/>
            <person name="Jeske O."/>
            <person name="Meyerdierks A."/>
            <person name="Storesund J.E."/>
            <person name="Kallscheuer N."/>
            <person name="Luecker S."/>
            <person name="Lage O.M."/>
            <person name="Pohl T."/>
            <person name="Merkel B.J."/>
            <person name="Hornburger P."/>
            <person name="Mueller R.-W."/>
            <person name="Bruemmer F."/>
            <person name="Labrenz M."/>
            <person name="Spormann A.M."/>
            <person name="Op den Camp H."/>
            <person name="Overmann J."/>
            <person name="Amann R."/>
            <person name="Jetten M.S.M."/>
            <person name="Mascher T."/>
            <person name="Medema M.H."/>
            <person name="Devos D.P."/>
            <person name="Kaster A.-K."/>
            <person name="Ovreas L."/>
            <person name="Rohde M."/>
            <person name="Galperin M.Y."/>
            <person name="Jogler C."/>
        </authorList>
    </citation>
    <scope>NUCLEOTIDE SEQUENCE [LARGE SCALE GENOMIC DNA]</scope>
    <source>
        <strain evidence="6 7">Poly30</strain>
    </source>
</reference>
<gene>
    <name evidence="6" type="primary">ptrA</name>
    <name evidence="6" type="ORF">Poly30_49890</name>
</gene>